<dbReference type="PANTHER" id="PTHR10091:SF0">
    <property type="entry name" value="GALACTOSE MUTAROTASE"/>
    <property type="match status" value="1"/>
</dbReference>
<dbReference type="RefSeq" id="WP_166693633.1">
    <property type="nucleotide sequence ID" value="NZ_WAEL01000009.1"/>
</dbReference>
<protein>
    <submittedName>
        <fullName evidence="4">Aldose 1-epimerase</fullName>
    </submittedName>
</protein>
<gene>
    <name evidence="4" type="ORF">F7231_22460</name>
</gene>
<evidence type="ECO:0000313" key="4">
    <source>
        <dbReference type="EMBL" id="NID12952.1"/>
    </source>
</evidence>
<evidence type="ECO:0000256" key="1">
    <source>
        <dbReference type="ARBA" id="ARBA00001913"/>
    </source>
</evidence>
<dbReference type="Pfam" id="PF01263">
    <property type="entry name" value="Aldose_epim"/>
    <property type="match status" value="1"/>
</dbReference>
<organism evidence="4 5">
    <name type="scientific">Fibrivirga algicola</name>
    <dbReference type="NCBI Taxonomy" id="2950420"/>
    <lineage>
        <taxon>Bacteria</taxon>
        <taxon>Pseudomonadati</taxon>
        <taxon>Bacteroidota</taxon>
        <taxon>Cytophagia</taxon>
        <taxon>Cytophagales</taxon>
        <taxon>Spirosomataceae</taxon>
        <taxon>Fibrivirga</taxon>
    </lineage>
</organism>
<dbReference type="Gene3D" id="2.70.98.10">
    <property type="match status" value="1"/>
</dbReference>
<evidence type="ECO:0000256" key="2">
    <source>
        <dbReference type="ARBA" id="ARBA00011245"/>
    </source>
</evidence>
<keyword evidence="5" id="KW-1185">Reference proteome</keyword>
<dbReference type="InterPro" id="IPR008183">
    <property type="entry name" value="Aldose_1/G6P_1-epimerase"/>
</dbReference>
<name>A0ABX0QPR2_9BACT</name>
<dbReference type="Proteomes" id="UP000606008">
    <property type="component" value="Unassembled WGS sequence"/>
</dbReference>
<proteinExistence type="predicted"/>
<keyword evidence="3" id="KW-0106">Calcium</keyword>
<dbReference type="InterPro" id="IPR011013">
    <property type="entry name" value="Gal_mutarotase_sf_dom"/>
</dbReference>
<comment type="caution">
    <text evidence="4">The sequence shown here is derived from an EMBL/GenBank/DDBJ whole genome shotgun (WGS) entry which is preliminary data.</text>
</comment>
<dbReference type="EMBL" id="WAEL01000009">
    <property type="protein sequence ID" value="NID12952.1"/>
    <property type="molecule type" value="Genomic_DNA"/>
</dbReference>
<accession>A0ABX0QPR2</accession>
<evidence type="ECO:0000313" key="5">
    <source>
        <dbReference type="Proteomes" id="UP000606008"/>
    </source>
</evidence>
<sequence length="323" mass="35546">MFTIETRSLEPLEGAETLTDYILANTETGEWATILPSFGGILRQLVLRKGDSRYTLINSPGSAQALLADETYASALLYPFPSRVHHGIYRFDGEDYALPMNEAMRDNALHGFVHPKPFQVVRHEATPDHASLTIMYVYEGDVPGYPFPFKLTVSYTLSAQGLTLTFDALNAGTTRSPAAFGWHPYFTLNNADTDNLTLTLPTKTEITLDEHMIANGTKPAPANRMGTFSLKEVELDTPWVASFTDVNGQQEAKTVLQWPDEDVALEVTQSDSLGYVVVYTPARRDSIAIEPQTANVNAFNNGQGLTILEPGRSLSGRIGVRLT</sequence>
<comment type="cofactor">
    <cofactor evidence="1">
        <name>Ca(2+)</name>
        <dbReference type="ChEBI" id="CHEBI:29108"/>
    </cofactor>
</comment>
<dbReference type="PANTHER" id="PTHR10091">
    <property type="entry name" value="ALDOSE-1-EPIMERASE"/>
    <property type="match status" value="1"/>
</dbReference>
<comment type="subunit">
    <text evidence="2">Monomer.</text>
</comment>
<reference evidence="4" key="1">
    <citation type="submission" date="2024-05" db="EMBL/GenBank/DDBJ databases">
        <authorList>
            <person name="Jung D.-H."/>
        </authorList>
    </citation>
    <scope>NUCLEOTIDE SEQUENCE</scope>
    <source>
        <strain evidence="4">JA-25</strain>
    </source>
</reference>
<dbReference type="SUPFAM" id="SSF74650">
    <property type="entry name" value="Galactose mutarotase-like"/>
    <property type="match status" value="1"/>
</dbReference>
<evidence type="ECO:0000256" key="3">
    <source>
        <dbReference type="ARBA" id="ARBA00022837"/>
    </source>
</evidence>
<dbReference type="InterPro" id="IPR014718">
    <property type="entry name" value="GH-type_carb-bd"/>
</dbReference>